<accession>A0A1W1BHE5</accession>
<evidence type="ECO:0000313" key="2">
    <source>
        <dbReference type="EMBL" id="SFV52974.1"/>
    </source>
</evidence>
<protein>
    <submittedName>
        <fullName evidence="2">Uncharacterized protein</fullName>
    </submittedName>
</protein>
<feature type="coiled-coil region" evidence="1">
    <location>
        <begin position="249"/>
        <end position="276"/>
    </location>
</feature>
<organism evidence="2">
    <name type="scientific">hydrothermal vent metagenome</name>
    <dbReference type="NCBI Taxonomy" id="652676"/>
    <lineage>
        <taxon>unclassified sequences</taxon>
        <taxon>metagenomes</taxon>
        <taxon>ecological metagenomes</taxon>
    </lineage>
</organism>
<gene>
    <name evidence="2" type="ORF">MNB_SV-6-5</name>
</gene>
<reference evidence="2" key="1">
    <citation type="submission" date="2016-10" db="EMBL/GenBank/DDBJ databases">
        <authorList>
            <person name="de Groot N.N."/>
        </authorList>
    </citation>
    <scope>NUCLEOTIDE SEQUENCE</scope>
</reference>
<keyword evidence="1" id="KW-0175">Coiled coil</keyword>
<sequence>MNILYVKSNSERDKRYQIQTIVYEEDGERFVKKKALCREANRHISNMRESYYKLSDSIVDTNISLAKIVKEESDALTFEFVDGISMESKILRSIKDGTLSTAVDEYMKLISNGFETIKTAPDGITAYDGKRIFGNIDFAPIGSTLCFKSISNIDLIFSNIIYRDGVAHIIDYEWVFDGSVPLKYSLYRAFRSLHEIEQIDMGSYFSRDELAIYETMERRFIYFEVTNGNSFYQYRDRYEKYRPNLYELKSTQESDILKLSEKVATLENNVDELEDETIYYSLSRSWKITRPMRKFFTYLRGLR</sequence>
<proteinExistence type="predicted"/>
<dbReference type="AlphaFoldDB" id="A0A1W1BHE5"/>
<dbReference type="EMBL" id="FPHC01000028">
    <property type="protein sequence ID" value="SFV52974.1"/>
    <property type="molecule type" value="Genomic_DNA"/>
</dbReference>
<evidence type="ECO:0000256" key="1">
    <source>
        <dbReference type="SAM" id="Coils"/>
    </source>
</evidence>
<name>A0A1W1BHE5_9ZZZZ</name>